<comment type="caution">
    <text evidence="2">The sequence shown here is derived from an EMBL/GenBank/DDBJ whole genome shotgun (WGS) entry which is preliminary data.</text>
</comment>
<feature type="compositionally biased region" description="Basic and acidic residues" evidence="1">
    <location>
        <begin position="181"/>
        <end position="232"/>
    </location>
</feature>
<keyword evidence="3" id="KW-1185">Reference proteome</keyword>
<evidence type="ECO:0000313" key="3">
    <source>
        <dbReference type="Proteomes" id="UP000219522"/>
    </source>
</evidence>
<dbReference type="EMBL" id="OCSU01000002">
    <property type="protein sequence ID" value="SOE81874.1"/>
    <property type="molecule type" value="Genomic_DNA"/>
</dbReference>
<proteinExistence type="predicted"/>
<dbReference type="Proteomes" id="UP000219522">
    <property type="component" value="Unassembled WGS sequence"/>
</dbReference>
<protein>
    <recommendedName>
        <fullName evidence="4">Lipoprotein</fullName>
    </recommendedName>
</protein>
<feature type="compositionally biased region" description="Basic and acidic residues" evidence="1">
    <location>
        <begin position="141"/>
        <end position="156"/>
    </location>
</feature>
<organism evidence="2 3">
    <name type="scientific">Caballeronia arationis</name>
    <dbReference type="NCBI Taxonomy" id="1777142"/>
    <lineage>
        <taxon>Bacteria</taxon>
        <taxon>Pseudomonadati</taxon>
        <taxon>Pseudomonadota</taxon>
        <taxon>Betaproteobacteria</taxon>
        <taxon>Burkholderiales</taxon>
        <taxon>Burkholderiaceae</taxon>
        <taxon>Caballeronia</taxon>
    </lineage>
</organism>
<dbReference type="AlphaFoldDB" id="A0A7Z7I9N9"/>
<gene>
    <name evidence="2" type="ORF">SAMN05446927_5170</name>
</gene>
<feature type="region of interest" description="Disordered" evidence="1">
    <location>
        <begin position="1"/>
        <end position="43"/>
    </location>
</feature>
<dbReference type="OrthoDB" id="8777086at2"/>
<feature type="region of interest" description="Disordered" evidence="1">
    <location>
        <begin position="132"/>
        <end position="261"/>
    </location>
</feature>
<name>A0A7Z7I9N9_9BURK</name>
<feature type="compositionally biased region" description="Low complexity" evidence="1">
    <location>
        <begin position="233"/>
        <end position="244"/>
    </location>
</feature>
<reference evidence="2 3" key="1">
    <citation type="submission" date="2017-09" db="EMBL/GenBank/DDBJ databases">
        <authorList>
            <person name="Varghese N."/>
            <person name="Submissions S."/>
        </authorList>
    </citation>
    <scope>NUCLEOTIDE SEQUENCE [LARGE SCALE GENOMIC DNA]</scope>
    <source>
        <strain evidence="2 3">OK806</strain>
    </source>
</reference>
<feature type="compositionally biased region" description="Polar residues" evidence="1">
    <location>
        <begin position="10"/>
        <end position="27"/>
    </location>
</feature>
<accession>A0A7Z7I9N9</accession>
<evidence type="ECO:0008006" key="4">
    <source>
        <dbReference type="Google" id="ProtNLM"/>
    </source>
</evidence>
<sequence length="261" mass="29620">MTAVMPAQNALAQTSKPKPIDPTTSVSAKPLDGSAKADNASVSITEVSPDAGFASRQKALNKRTEENDYRYGVAQHDCYSTFFVNHCLDKARDEMRGEQRKIRTEQLALDDEQRVQHAKERDRQTAIKRAQYEADAPQRAATEKSNETSFAEKQRQNELAAAQRNAEAPQRAANEAAYQRKQADYQKQLDEARARGAQDARDRDQKADRYAEKQRQAELHKAEVEARQKEAAAKQQQKALEAQQEQEHQQQLKQQQQQQSK</sequence>
<feature type="compositionally biased region" description="Low complexity" evidence="1">
    <location>
        <begin position="251"/>
        <end position="261"/>
    </location>
</feature>
<feature type="compositionally biased region" description="Low complexity" evidence="1">
    <location>
        <begin position="157"/>
        <end position="177"/>
    </location>
</feature>
<evidence type="ECO:0000313" key="2">
    <source>
        <dbReference type="EMBL" id="SOE81874.1"/>
    </source>
</evidence>
<evidence type="ECO:0000256" key="1">
    <source>
        <dbReference type="SAM" id="MobiDB-lite"/>
    </source>
</evidence>